<feature type="region of interest" description="Disordered" evidence="4">
    <location>
        <begin position="553"/>
        <end position="576"/>
    </location>
</feature>
<dbReference type="Pfam" id="PF07714">
    <property type="entry name" value="PK_Tyr_Ser-Thr"/>
    <property type="match status" value="1"/>
</dbReference>
<feature type="compositionally biased region" description="Acidic residues" evidence="4">
    <location>
        <begin position="1154"/>
        <end position="1163"/>
    </location>
</feature>
<dbReference type="SUPFAM" id="SSF48452">
    <property type="entry name" value="TPR-like"/>
    <property type="match status" value="1"/>
</dbReference>
<dbReference type="SMART" id="SM01043">
    <property type="entry name" value="BTAD"/>
    <property type="match status" value="1"/>
</dbReference>
<comment type="caution">
    <text evidence="6">The sequence shown here is derived from an EMBL/GenBank/DDBJ whole genome shotgun (WGS) entry which is preliminary data.</text>
</comment>
<dbReference type="RefSeq" id="WP_271415756.1">
    <property type="nucleotide sequence ID" value="NZ_BAAATN010000002.1"/>
</dbReference>
<evidence type="ECO:0000313" key="7">
    <source>
        <dbReference type="Proteomes" id="UP001595855"/>
    </source>
</evidence>
<dbReference type="Gene3D" id="1.25.40.10">
    <property type="entry name" value="Tetratricopeptide repeat domain"/>
    <property type="match status" value="1"/>
</dbReference>
<feature type="compositionally biased region" description="Basic and acidic residues" evidence="4">
    <location>
        <begin position="74"/>
        <end position="106"/>
    </location>
</feature>
<dbReference type="SUPFAM" id="SSF56112">
    <property type="entry name" value="Protein kinase-like (PK-like)"/>
    <property type="match status" value="1"/>
</dbReference>
<dbReference type="PANTHER" id="PTHR35807">
    <property type="entry name" value="TRANSCRIPTIONAL REGULATOR REDD-RELATED"/>
    <property type="match status" value="1"/>
</dbReference>
<dbReference type="Gene3D" id="1.10.10.10">
    <property type="entry name" value="Winged helix-like DNA-binding domain superfamily/Winged helix DNA-binding domain"/>
    <property type="match status" value="1"/>
</dbReference>
<sequence>MPADRTGRTGPPEPPPLPRLAGILGRTAASGDRPTPLELAELLWLAGHMEPPAQDPPDGPASAARPEGPPGAAPERDREPGRRHGAERNRHEDGERHDDRDRHEDGEPWQGRRSGGDRPSKTPHRAEAPRTPLRLPSPAPAPGTSAAQPHSALLAPAPPMLRRTLALQRALRPLKRRTDAPVGREVDESATADRIARLGADPEHWLPVLRPVRERWLRLHLVHDAGPTMPVWQPLVRELHAALAQSGVFRTVALHRAEPDGTVRGDGAEVPADGRTVTLLISDCMGPQWREGRAGTRWFATLRRWAHRTPLAVLQPLPEQLWRDTALPPVPGRLSAPHRAAPSASLAFTPYDDGAPRDPGRAVHVPVLEPGPEWLANWAALVASPGGTRYPGAAATLRRPLPADADDRADPARLSAEELVLRFRASASPQAYRLAGHLALGRPDLPVMRLVQAAVEPDPRPQHLAEVILGGLLTAVAGPPGSYAFRPGVRDLLLRGLPRTARNRTHELLLRTGGLIDERAGRSPGEFRALIPSREGTERADASESFAAISQESARQLAVRERPSPPSPPSPFPAALGARYRPTRRLAPAGRMWLAEDTTADRTAANRTVAIRLHDTDADPASRRAFLRDARHLTRIAHPNVVTVLDAGIEDDVPYVVMEHLDGMALSALTRSGERRLPLPLTVSAGAQLARALTALHRAGVAHGRLEASRVVLLPDGTVRLSLFEPGRASGPAGRSADLRGLCALMLHLTSGASHPTAPIDSRRLDRLPADLRIHYAHAFDQLMSTSSAAQARGLELLADPRLLARAKEAYTPRRYRALGPLRVDLLDAPPRPDPDVRALLAMLLLKHGRTVTHEELRWGLWDPGDEPRNPKAEVTRLATRLADVLGPGVLAKSAHGYALHTSADDLDLVRCDELVRRADAAGLQDAPAEAHRLFTEALALWRGTEPLADVPGPAARTARTRLLRLRLALHTKRAELDLALGEYDRASTELSGLLRAHPHREDFRRLYLIALRRQGRGEEALEVYEEYELSGGRSPALTALGQELREEHAGPVDDAPWSEYEERPQGPDGTESVVAAPDELPEGPFPTEDRLWTPLLSDDAEHDTARAHERRAAREDREEREERAARRDALRDEGPEPEPERDEEPGPGPAAGEPDDPEDDLDTAFRGCARYAFAAEPAGRGSPRSPGNPADHDARAALHGVVTDLLADSGMDGASYQLLDDDGGLLVLLSPRAEAAPLLRATVAGLPGLLPHLGGRRLRAEFWQTEFWLDGTGEQAFRAAEESVGAVLDASPAQAVVALSDSLYYDEVCEEGQDGPAFPPDLFRPLPDDTGWYRLVDGAGAGAPGEGPADGAGGS</sequence>
<protein>
    <submittedName>
        <fullName evidence="6">SAV_2336 N-terminal domain-related protein</fullName>
    </submittedName>
</protein>
<feature type="compositionally biased region" description="Acidic residues" evidence="4">
    <location>
        <begin position="1136"/>
        <end position="1146"/>
    </location>
</feature>
<dbReference type="SMART" id="SM00220">
    <property type="entry name" value="S_TKc"/>
    <property type="match status" value="1"/>
</dbReference>
<proteinExistence type="predicted"/>
<name>A0ABV9WZ08_9ACTN</name>
<evidence type="ECO:0000256" key="4">
    <source>
        <dbReference type="SAM" id="MobiDB-lite"/>
    </source>
</evidence>
<gene>
    <name evidence="6" type="ORF">ACFPRC_24815</name>
</gene>
<feature type="compositionally biased region" description="Basic and acidic residues" evidence="4">
    <location>
        <begin position="1103"/>
        <end position="1135"/>
    </location>
</feature>
<dbReference type="InterPro" id="IPR047738">
    <property type="entry name" value="SAV_2336-like_N"/>
</dbReference>
<dbReference type="InterPro" id="IPR011009">
    <property type="entry name" value="Kinase-like_dom_sf"/>
</dbReference>
<organism evidence="6 7">
    <name type="scientific">Streptomyces lienomycini</name>
    <dbReference type="NCBI Taxonomy" id="284035"/>
    <lineage>
        <taxon>Bacteria</taxon>
        <taxon>Bacillati</taxon>
        <taxon>Actinomycetota</taxon>
        <taxon>Actinomycetes</taxon>
        <taxon>Kitasatosporales</taxon>
        <taxon>Streptomycetaceae</taxon>
        <taxon>Streptomyces</taxon>
    </lineage>
</organism>
<feature type="region of interest" description="Disordered" evidence="4">
    <location>
        <begin position="1"/>
        <end position="151"/>
    </location>
</feature>
<reference evidence="7" key="1">
    <citation type="journal article" date="2019" name="Int. J. Syst. Evol. Microbiol.">
        <title>The Global Catalogue of Microorganisms (GCM) 10K type strain sequencing project: providing services to taxonomists for standard genome sequencing and annotation.</title>
        <authorList>
            <consortium name="The Broad Institute Genomics Platform"/>
            <consortium name="The Broad Institute Genome Sequencing Center for Infectious Disease"/>
            <person name="Wu L."/>
            <person name="Ma J."/>
        </authorList>
    </citation>
    <scope>NUCLEOTIDE SEQUENCE [LARGE SCALE GENOMIC DNA]</scope>
    <source>
        <strain evidence="7">CGMCC 4.1542</strain>
    </source>
</reference>
<feature type="compositionally biased region" description="Basic and acidic residues" evidence="4">
    <location>
        <begin position="114"/>
        <end position="128"/>
    </location>
</feature>
<accession>A0ABV9WZ08</accession>
<dbReference type="EMBL" id="JBHSJO010000001">
    <property type="protein sequence ID" value="MFC5018071.1"/>
    <property type="molecule type" value="Genomic_DNA"/>
</dbReference>
<feature type="region of interest" description="Disordered" evidence="4">
    <location>
        <begin position="1175"/>
        <end position="1194"/>
    </location>
</feature>
<dbReference type="InterPro" id="IPR051677">
    <property type="entry name" value="AfsR-DnrI-RedD_regulator"/>
</dbReference>
<dbReference type="Gene3D" id="3.30.200.20">
    <property type="entry name" value="Phosphorylase Kinase, domain 1"/>
    <property type="match status" value="1"/>
</dbReference>
<dbReference type="InterPro" id="IPR005158">
    <property type="entry name" value="BTAD"/>
</dbReference>
<keyword evidence="1" id="KW-0902">Two-component regulatory system</keyword>
<dbReference type="InterPro" id="IPR036388">
    <property type="entry name" value="WH-like_DNA-bd_sf"/>
</dbReference>
<evidence type="ECO:0000256" key="3">
    <source>
        <dbReference type="ARBA" id="ARBA00023163"/>
    </source>
</evidence>
<feature type="region of interest" description="Disordered" evidence="4">
    <location>
        <begin position="1047"/>
        <end position="1163"/>
    </location>
</feature>
<feature type="domain" description="Protein kinase" evidence="5">
    <location>
        <begin position="583"/>
        <end position="970"/>
    </location>
</feature>
<dbReference type="InterPro" id="IPR001245">
    <property type="entry name" value="Ser-Thr/Tyr_kinase_cat_dom"/>
</dbReference>
<dbReference type="InterPro" id="IPR000719">
    <property type="entry name" value="Prot_kinase_dom"/>
</dbReference>
<dbReference type="Gene3D" id="1.10.510.10">
    <property type="entry name" value="Transferase(Phosphotransferase) domain 1"/>
    <property type="match status" value="1"/>
</dbReference>
<evidence type="ECO:0000256" key="2">
    <source>
        <dbReference type="ARBA" id="ARBA00023015"/>
    </source>
</evidence>
<dbReference type="Pfam" id="PF03704">
    <property type="entry name" value="BTAD"/>
    <property type="match status" value="1"/>
</dbReference>
<keyword evidence="3" id="KW-0804">Transcription</keyword>
<dbReference type="PANTHER" id="PTHR35807:SF1">
    <property type="entry name" value="TRANSCRIPTIONAL REGULATOR REDD"/>
    <property type="match status" value="1"/>
</dbReference>
<dbReference type="InterPro" id="IPR011990">
    <property type="entry name" value="TPR-like_helical_dom_sf"/>
</dbReference>
<evidence type="ECO:0000259" key="5">
    <source>
        <dbReference type="PROSITE" id="PS50011"/>
    </source>
</evidence>
<evidence type="ECO:0000313" key="6">
    <source>
        <dbReference type="EMBL" id="MFC5018071.1"/>
    </source>
</evidence>
<dbReference type="PROSITE" id="PS50011">
    <property type="entry name" value="PROTEIN_KINASE_DOM"/>
    <property type="match status" value="1"/>
</dbReference>
<dbReference type="Proteomes" id="UP001595855">
    <property type="component" value="Unassembled WGS sequence"/>
</dbReference>
<keyword evidence="2" id="KW-0805">Transcription regulation</keyword>
<dbReference type="NCBIfam" id="NF041121">
    <property type="entry name" value="SAV_2336_NTERM"/>
    <property type="match status" value="1"/>
</dbReference>
<keyword evidence="7" id="KW-1185">Reference proteome</keyword>
<evidence type="ECO:0000256" key="1">
    <source>
        <dbReference type="ARBA" id="ARBA00023012"/>
    </source>
</evidence>